<dbReference type="AlphaFoldDB" id="A0AAP0RDT2"/>
<evidence type="ECO:0000256" key="1">
    <source>
        <dbReference type="SAM" id="MobiDB-lite"/>
    </source>
</evidence>
<dbReference type="InterPro" id="IPR044824">
    <property type="entry name" value="MAIN-like"/>
</dbReference>
<evidence type="ECO:0000313" key="4">
    <source>
        <dbReference type="Proteomes" id="UP001415857"/>
    </source>
</evidence>
<dbReference type="Proteomes" id="UP001415857">
    <property type="component" value="Unassembled WGS sequence"/>
</dbReference>
<accession>A0AAP0RDT2</accession>
<proteinExistence type="predicted"/>
<keyword evidence="4" id="KW-1185">Reference proteome</keyword>
<feature type="domain" description="Aminotransferase-like plant mobile" evidence="2">
    <location>
        <begin position="22"/>
        <end position="148"/>
    </location>
</feature>
<protein>
    <recommendedName>
        <fullName evidence="2">Aminotransferase-like plant mobile domain-containing protein</fullName>
    </recommendedName>
</protein>
<dbReference type="PANTHER" id="PTHR46033">
    <property type="entry name" value="PROTEIN MAIN-LIKE 2"/>
    <property type="match status" value="1"/>
</dbReference>
<dbReference type="EMBL" id="JBBPBK010000011">
    <property type="protein sequence ID" value="KAK9275147.1"/>
    <property type="molecule type" value="Genomic_DNA"/>
</dbReference>
<feature type="compositionally biased region" description="Pro residues" evidence="1">
    <location>
        <begin position="315"/>
        <end position="325"/>
    </location>
</feature>
<gene>
    <name evidence="3" type="ORF">L1049_022406</name>
</gene>
<comment type="caution">
    <text evidence="3">The sequence shown here is derived from an EMBL/GenBank/DDBJ whole genome shotgun (WGS) entry which is preliminary data.</text>
</comment>
<feature type="region of interest" description="Disordered" evidence="1">
    <location>
        <begin position="311"/>
        <end position="344"/>
    </location>
</feature>
<evidence type="ECO:0000259" key="2">
    <source>
        <dbReference type="Pfam" id="PF10536"/>
    </source>
</evidence>
<reference evidence="3 4" key="1">
    <citation type="journal article" date="2024" name="Plant J.">
        <title>Genome sequences and population genomics reveal climatic adaptation and genomic divergence between two closely related sweetgum species.</title>
        <authorList>
            <person name="Xu W.Q."/>
            <person name="Ren C.Q."/>
            <person name="Zhang X.Y."/>
            <person name="Comes H.P."/>
            <person name="Liu X.H."/>
            <person name="Li Y.G."/>
            <person name="Kettle C.J."/>
            <person name="Jalonen R."/>
            <person name="Gaisberger H."/>
            <person name="Ma Y.Z."/>
            <person name="Qiu Y.X."/>
        </authorList>
    </citation>
    <scope>NUCLEOTIDE SEQUENCE [LARGE SCALE GENOMIC DNA]</scope>
    <source>
        <strain evidence="3">Hangzhou</strain>
    </source>
</reference>
<dbReference type="GO" id="GO:0010073">
    <property type="term" value="P:meristem maintenance"/>
    <property type="evidence" value="ECO:0007669"/>
    <property type="project" value="InterPro"/>
</dbReference>
<dbReference type="PANTHER" id="PTHR46033:SF8">
    <property type="entry name" value="PROTEIN MAINTENANCE OF MERISTEMS-LIKE"/>
    <property type="match status" value="1"/>
</dbReference>
<evidence type="ECO:0000313" key="3">
    <source>
        <dbReference type="EMBL" id="KAK9275147.1"/>
    </source>
</evidence>
<name>A0AAP0RDT2_LIQFO</name>
<feature type="compositionally biased region" description="Basic and acidic residues" evidence="1">
    <location>
        <begin position="328"/>
        <end position="337"/>
    </location>
</feature>
<sequence length="344" mass="39203">MCRTADREGLFECRARVIAHRISCTFFTGTGDLAPLGLLASMEDVDKIRKFNWGGAALATMYRTMCDMSRGVTKDFGGMPFVWEVWCYEYLNLCRPSLAEETIEWPTLKNYSPSYVSIRAANRHDYAFARAHLASLTADMVKFFPYSFPFPFTPNFSFWIFEQIKWNPWKIWVPMLPKRCIPSLILMGKKVLLEGPVGRYWYLGEGVLRQVMGDVNAAMAPMPPPLNMRHTNLMEGEELWDALRGWDAEEFTSPDIAYDTFCLQYLMRPRVTGLPPQGVPTAYAQEFIDLSEGLRRDLVRMSLAKSMAEARLDVVPPPAMRPPRAPRGGRDGAEPSRKRSSGNR</sequence>
<organism evidence="3 4">
    <name type="scientific">Liquidambar formosana</name>
    <name type="common">Formosan gum</name>
    <dbReference type="NCBI Taxonomy" id="63359"/>
    <lineage>
        <taxon>Eukaryota</taxon>
        <taxon>Viridiplantae</taxon>
        <taxon>Streptophyta</taxon>
        <taxon>Embryophyta</taxon>
        <taxon>Tracheophyta</taxon>
        <taxon>Spermatophyta</taxon>
        <taxon>Magnoliopsida</taxon>
        <taxon>eudicotyledons</taxon>
        <taxon>Gunneridae</taxon>
        <taxon>Pentapetalae</taxon>
        <taxon>Saxifragales</taxon>
        <taxon>Altingiaceae</taxon>
        <taxon>Liquidambar</taxon>
    </lineage>
</organism>
<dbReference type="InterPro" id="IPR019557">
    <property type="entry name" value="AminoTfrase-like_pln_mobile"/>
</dbReference>
<dbReference type="Pfam" id="PF10536">
    <property type="entry name" value="PMD"/>
    <property type="match status" value="1"/>
</dbReference>